<evidence type="ECO:0000313" key="1">
    <source>
        <dbReference type="EMBL" id="KGT78007.1"/>
    </source>
</evidence>
<accession>A0A0A3XU90</accession>
<organism evidence="1 2">
    <name type="scientific">Bradyrhizobium japonicum</name>
    <dbReference type="NCBI Taxonomy" id="375"/>
    <lineage>
        <taxon>Bacteria</taxon>
        <taxon>Pseudomonadati</taxon>
        <taxon>Pseudomonadota</taxon>
        <taxon>Alphaproteobacteria</taxon>
        <taxon>Hyphomicrobiales</taxon>
        <taxon>Nitrobacteraceae</taxon>
        <taxon>Bradyrhizobium</taxon>
    </lineage>
</organism>
<comment type="caution">
    <text evidence="1">The sequence shown here is derived from an EMBL/GenBank/DDBJ whole genome shotgun (WGS) entry which is preliminary data.</text>
</comment>
<name>A0A0A3XU90_BRAJP</name>
<proteinExistence type="predicted"/>
<reference evidence="1 2" key="1">
    <citation type="submission" date="2014-09" db="EMBL/GenBank/DDBJ databases">
        <title>Draft genome of Bradyrhizobium japonicum Is-34.</title>
        <authorList>
            <person name="Tsurumaru H."/>
            <person name="Yamakawa T."/>
            <person name="Hashimoto S."/>
            <person name="Okizaki K."/>
            <person name="Kanesaki Y."/>
            <person name="Yoshikawa H."/>
            <person name="Yajima S."/>
        </authorList>
    </citation>
    <scope>NUCLEOTIDE SEQUENCE [LARGE SCALE GENOMIC DNA]</scope>
    <source>
        <strain evidence="1 2">Is-34</strain>
    </source>
</reference>
<sequence length="60" mass="6391">MDDLERQLLLFLANNVSSETFQHGFVSIESTGLTFVALQTAIGAIDAKIGGHGAISRSKN</sequence>
<dbReference type="Proteomes" id="UP000030377">
    <property type="component" value="Unassembled WGS sequence"/>
</dbReference>
<gene>
    <name evidence="1" type="ORF">MA20_20010</name>
</gene>
<protein>
    <submittedName>
        <fullName evidence="1">Uncharacterized protein</fullName>
    </submittedName>
</protein>
<dbReference type="AlphaFoldDB" id="A0A0A3XU90"/>
<dbReference type="EMBL" id="JRPN01000016">
    <property type="protein sequence ID" value="KGT78007.1"/>
    <property type="molecule type" value="Genomic_DNA"/>
</dbReference>
<dbReference type="RefSeq" id="WP_041956537.1">
    <property type="nucleotide sequence ID" value="NZ_JRPN01000016.1"/>
</dbReference>
<evidence type="ECO:0000313" key="2">
    <source>
        <dbReference type="Proteomes" id="UP000030377"/>
    </source>
</evidence>